<evidence type="ECO:0000313" key="3">
    <source>
        <dbReference type="Proteomes" id="UP000207741"/>
    </source>
</evidence>
<reference evidence="3" key="1">
    <citation type="submission" date="2014-08" db="EMBL/GenBank/DDBJ databases">
        <authorList>
            <person name="Edwards T."/>
        </authorList>
    </citation>
    <scope>NUCLEOTIDE SEQUENCE [LARGE SCALE GENOMIC DNA]</scope>
</reference>
<protein>
    <recommendedName>
        <fullName evidence="4">Gp7</fullName>
    </recommendedName>
</protein>
<dbReference type="OrthoDB" id="21352at10239"/>
<keyword evidence="1" id="KW-0472">Membrane</keyword>
<evidence type="ECO:0008006" key="4">
    <source>
        <dbReference type="Google" id="ProtNLM"/>
    </source>
</evidence>
<evidence type="ECO:0000256" key="1">
    <source>
        <dbReference type="SAM" id="Phobius"/>
    </source>
</evidence>
<keyword evidence="1" id="KW-0812">Transmembrane</keyword>
<dbReference type="KEGG" id="vg:26640276"/>
<dbReference type="EMBL" id="KM359505">
    <property type="protein sequence ID" value="AIR93557.1"/>
    <property type="molecule type" value="Genomic_DNA"/>
</dbReference>
<organism evidence="2 3">
    <name type="scientific">Prochlorococcus phage P-TIM68</name>
    <dbReference type="NCBI Taxonomy" id="1542477"/>
    <lineage>
        <taxon>Viruses</taxon>
        <taxon>Duplodnaviria</taxon>
        <taxon>Heunggongvirae</taxon>
        <taxon>Uroviricota</taxon>
        <taxon>Caudoviricetes</taxon>
        <taxon>Pantevenvirales</taxon>
        <taxon>Kyanoviridae</taxon>
        <taxon>Haifavirus</taxon>
        <taxon>Haifavirus tim68</taxon>
    </lineage>
</organism>
<evidence type="ECO:0000313" key="2">
    <source>
        <dbReference type="EMBL" id="AIR93557.1"/>
    </source>
</evidence>
<feature type="transmembrane region" description="Helical" evidence="1">
    <location>
        <begin position="65"/>
        <end position="85"/>
    </location>
</feature>
<dbReference type="Proteomes" id="UP000207741">
    <property type="component" value="Segment"/>
</dbReference>
<accession>A0A0K0KW27</accession>
<keyword evidence="1" id="KW-1133">Transmembrane helix</keyword>
<sequence>MIKTLIKDFPVTDVASQREMTEEKIKKIVPHLCYTKEEVDLLIQGAVDEARRIDEESMRKHNRDATVISMILGFTTLALFVDGLLRMLGIIPPFMHLDVNILDRIETDIIDKIKQVPIQKIFHKGRLF</sequence>
<dbReference type="GeneID" id="26640276"/>
<keyword evidence="3" id="KW-1185">Reference proteome</keyword>
<name>A0A0K0KW27_9CAUD</name>
<proteinExistence type="predicted"/>
<dbReference type="RefSeq" id="YP_009213732.1">
    <property type="nucleotide sequence ID" value="NC_028955.1"/>
</dbReference>